<evidence type="ECO:0000256" key="2">
    <source>
        <dbReference type="SAM" id="SignalP"/>
    </source>
</evidence>
<dbReference type="GO" id="GO:0046677">
    <property type="term" value="P:response to antibiotic"/>
    <property type="evidence" value="ECO:0007669"/>
    <property type="project" value="InterPro"/>
</dbReference>
<feature type="compositionally biased region" description="Low complexity" evidence="1">
    <location>
        <begin position="30"/>
        <end position="40"/>
    </location>
</feature>
<dbReference type="InterPro" id="IPR000871">
    <property type="entry name" value="Beta-lactam_class-A"/>
</dbReference>
<evidence type="ECO:0000313" key="5">
    <source>
        <dbReference type="Proteomes" id="UP000297348"/>
    </source>
</evidence>
<protein>
    <submittedName>
        <fullName evidence="4">Serine hydrolase</fullName>
    </submittedName>
</protein>
<dbReference type="InterPro" id="IPR012338">
    <property type="entry name" value="Beta-lactam/transpept-like"/>
</dbReference>
<dbReference type="OrthoDB" id="9775096at2"/>
<keyword evidence="5" id="KW-1185">Reference proteome</keyword>
<dbReference type="EMBL" id="RKLX01000014">
    <property type="protein sequence ID" value="TGD18308.1"/>
    <property type="molecule type" value="Genomic_DNA"/>
</dbReference>
<organism evidence="4 5">
    <name type="scientific">Levilactobacillus suantsaiihabitans</name>
    <dbReference type="NCBI Taxonomy" id="2487722"/>
    <lineage>
        <taxon>Bacteria</taxon>
        <taxon>Bacillati</taxon>
        <taxon>Bacillota</taxon>
        <taxon>Bacilli</taxon>
        <taxon>Lactobacillales</taxon>
        <taxon>Lactobacillaceae</taxon>
        <taxon>Levilactobacillus</taxon>
    </lineage>
</organism>
<dbReference type="PANTHER" id="PTHR35333:SF4">
    <property type="entry name" value="SLR0121 PROTEIN"/>
    <property type="match status" value="1"/>
</dbReference>
<dbReference type="AlphaFoldDB" id="A0A4Z0J8L0"/>
<accession>A0A4Z0J8L0</accession>
<feature type="domain" description="Beta-lactamase class A catalytic" evidence="3">
    <location>
        <begin position="102"/>
        <end position="300"/>
    </location>
</feature>
<comment type="caution">
    <text evidence="4">The sequence shown here is derived from an EMBL/GenBank/DDBJ whole genome shotgun (WGS) entry which is preliminary data.</text>
</comment>
<feature type="compositionally biased region" description="Polar residues" evidence="1">
    <location>
        <begin position="41"/>
        <end position="52"/>
    </location>
</feature>
<proteinExistence type="predicted"/>
<dbReference type="GO" id="GO:0008800">
    <property type="term" value="F:beta-lactamase activity"/>
    <property type="evidence" value="ECO:0007669"/>
    <property type="project" value="InterPro"/>
</dbReference>
<dbReference type="Proteomes" id="UP000297348">
    <property type="component" value="Unassembled WGS sequence"/>
</dbReference>
<feature type="signal peptide" evidence="2">
    <location>
        <begin position="1"/>
        <end position="20"/>
    </location>
</feature>
<dbReference type="GO" id="GO:0030655">
    <property type="term" value="P:beta-lactam antibiotic catabolic process"/>
    <property type="evidence" value="ECO:0007669"/>
    <property type="project" value="InterPro"/>
</dbReference>
<gene>
    <name evidence="4" type="ORF">EGT51_09090</name>
</gene>
<feature type="region of interest" description="Disordered" evidence="1">
    <location>
        <begin position="30"/>
        <end position="67"/>
    </location>
</feature>
<reference evidence="4 5" key="1">
    <citation type="submission" date="2018-10" db="EMBL/GenBank/DDBJ databases">
        <title>Lactobacillus sp. R7 and Lactobacillus sp. R19 isolated from fermented mustard green product of Taiwan.</title>
        <authorList>
            <person name="Lin S.-T."/>
        </authorList>
    </citation>
    <scope>NUCLEOTIDE SEQUENCE [LARGE SCALE GENOMIC DNA]</scope>
    <source>
        <strain evidence="4 5">BCRC 81129</strain>
    </source>
</reference>
<evidence type="ECO:0000313" key="4">
    <source>
        <dbReference type="EMBL" id="TGD18308.1"/>
    </source>
</evidence>
<dbReference type="Gene3D" id="3.40.710.10">
    <property type="entry name" value="DD-peptidase/beta-lactamase superfamily"/>
    <property type="match status" value="1"/>
</dbReference>
<name>A0A4Z0J8L0_9LACO</name>
<sequence length="329" mass="35704">MKWRWWLIFGLTISAGMALAGCQRPVAAHPATHTTASSAVRHSQTQHSATSSKARHTAAKPKSAPSRVQLPLRSIAQRTMGRLAGQNAVYIQTTAGQTLSWHDRSQKAASDIKLFILATVYRQVVAGTFQLATPYTLREADKVGGTGNLQAQPAGTRVTNQALLKAMMTVSDNTATNIIIREVGGRAVVNREIQRLGATQTRLRRLMMDQKALAAGRDNVTSARDLGQLLMKLWHHQLISPTADTAMLKLLAANTNHTKLPANVPASRQVYNKTGEFDTYGVENDAAIFAHGQRAVVVVALSQHGQLAEQIPAMNRLGQQVDHAVFTAK</sequence>
<dbReference type="RefSeq" id="WP_135368377.1">
    <property type="nucleotide sequence ID" value="NZ_RKLX01000014.1"/>
</dbReference>
<feature type="chain" id="PRO_5038732871" evidence="2">
    <location>
        <begin position="21"/>
        <end position="329"/>
    </location>
</feature>
<dbReference type="InterPro" id="IPR045155">
    <property type="entry name" value="Beta-lactam_cat"/>
</dbReference>
<dbReference type="PROSITE" id="PS51257">
    <property type="entry name" value="PROKAR_LIPOPROTEIN"/>
    <property type="match status" value="1"/>
</dbReference>
<dbReference type="PANTHER" id="PTHR35333">
    <property type="entry name" value="BETA-LACTAMASE"/>
    <property type="match status" value="1"/>
</dbReference>
<evidence type="ECO:0000256" key="1">
    <source>
        <dbReference type="SAM" id="MobiDB-lite"/>
    </source>
</evidence>
<keyword evidence="2" id="KW-0732">Signal</keyword>
<dbReference type="Pfam" id="PF13354">
    <property type="entry name" value="Beta-lactamase2"/>
    <property type="match status" value="1"/>
</dbReference>
<dbReference type="SUPFAM" id="SSF56601">
    <property type="entry name" value="beta-lactamase/transpeptidase-like"/>
    <property type="match status" value="1"/>
</dbReference>
<keyword evidence="4" id="KW-0378">Hydrolase</keyword>
<evidence type="ECO:0000259" key="3">
    <source>
        <dbReference type="Pfam" id="PF13354"/>
    </source>
</evidence>